<dbReference type="EMBL" id="OC924293">
    <property type="protein sequence ID" value="CAD7655423.1"/>
    <property type="molecule type" value="Genomic_DNA"/>
</dbReference>
<gene>
    <name evidence="6" type="ORF">ONB1V03_LOCUS12066</name>
</gene>
<dbReference type="GO" id="GO:0003924">
    <property type="term" value="F:GTPase activity"/>
    <property type="evidence" value="ECO:0007669"/>
    <property type="project" value="InterPro"/>
</dbReference>
<keyword evidence="7" id="KW-1185">Reference proteome</keyword>
<proteinExistence type="predicted"/>
<keyword evidence="4" id="KW-0460">Magnesium</keyword>
<dbReference type="PANTHER" id="PTHR46688">
    <property type="entry name" value="ADP-RIBOSYLATION FACTOR-LIKE PROTEIN 16"/>
    <property type="match status" value="1"/>
</dbReference>
<feature type="binding site" evidence="3">
    <location>
        <begin position="317"/>
        <end position="320"/>
    </location>
    <ligand>
        <name>GTP</name>
        <dbReference type="ChEBI" id="CHEBI:37565"/>
    </ligand>
</feature>
<dbReference type="GO" id="GO:0120013">
    <property type="term" value="F:lipid transfer activity"/>
    <property type="evidence" value="ECO:0007669"/>
    <property type="project" value="InterPro"/>
</dbReference>
<feature type="binding site" evidence="4">
    <location>
        <position position="215"/>
    </location>
    <ligand>
        <name>Mg(2+)</name>
        <dbReference type="ChEBI" id="CHEBI:18420"/>
    </ligand>
</feature>
<feature type="binding site" evidence="4">
    <location>
        <position position="240"/>
    </location>
    <ligand>
        <name>Mg(2+)</name>
        <dbReference type="ChEBI" id="CHEBI:18420"/>
    </ligand>
</feature>
<dbReference type="Gene3D" id="1.10.3520.10">
    <property type="entry name" value="Glycolipid transfer protein"/>
    <property type="match status" value="1"/>
</dbReference>
<reference evidence="6" key="1">
    <citation type="submission" date="2020-11" db="EMBL/GenBank/DDBJ databases">
        <authorList>
            <person name="Tran Van P."/>
        </authorList>
    </citation>
    <scope>NUCLEOTIDE SEQUENCE</scope>
</reference>
<feature type="domain" description="Glycolipid transfer protein" evidence="5">
    <location>
        <begin position="26"/>
        <end position="171"/>
    </location>
</feature>
<dbReference type="InterPro" id="IPR027417">
    <property type="entry name" value="P-loop_NTPase"/>
</dbReference>
<dbReference type="Proteomes" id="UP000728032">
    <property type="component" value="Unassembled WGS sequence"/>
</dbReference>
<dbReference type="Gene3D" id="3.40.50.300">
    <property type="entry name" value="P-loop containing nucleotide triphosphate hydrolases"/>
    <property type="match status" value="1"/>
</dbReference>
<dbReference type="EMBL" id="CAJPVJ010009468">
    <property type="protein sequence ID" value="CAG2172610.1"/>
    <property type="molecule type" value="Genomic_DNA"/>
</dbReference>
<feature type="binding site" evidence="3">
    <location>
        <position position="262"/>
    </location>
    <ligand>
        <name>GTP</name>
        <dbReference type="ChEBI" id="CHEBI:37565"/>
    </ligand>
</feature>
<dbReference type="Pfam" id="PF00025">
    <property type="entry name" value="Arf"/>
    <property type="match status" value="1"/>
</dbReference>
<dbReference type="Pfam" id="PF08718">
    <property type="entry name" value="GLTP"/>
    <property type="match status" value="1"/>
</dbReference>
<dbReference type="GO" id="GO:0005525">
    <property type="term" value="F:GTP binding"/>
    <property type="evidence" value="ECO:0007669"/>
    <property type="project" value="UniProtKB-KW"/>
</dbReference>
<sequence>MNDTNNEKKEFFESCVYFPRLNSDRIQTIDFLNASKSVVQFVELLGKGFLPVRHDMNGNIDKLMKIYETNEQKFAFLDQIVSEEKQTLSESDFHLGTDALIWLTRALDYNLIFLSLFVSDFEEEKRSEDLSDYFAKAYDQTLKKYHNWFVQQIVSLCLLSAPNRSSLLKCLTSEKPTIDEKITFAAINEYLISSITCNLLKTMILCVGPTGSGKTLLLKRLQDIDFQINNYLDIPSTVSTVGTNIVFIKTKTKTLSIEEVGGSMAEIWSQYYGDCQAIIYVIDSTNLSTIGDSCVSLFQMMSDTNVKNIKPVLIVLNKTDINCSASKEEIRYLLMIDHLIDSLPDQKVDVFDVSCVTGKVVYKPNPNSIFMRSYGGYLFLGLCGAAVVCHQLRVKYLPPGHRFLAGVSRLGYKLHFTPVKD</sequence>
<dbReference type="SUPFAM" id="SSF52540">
    <property type="entry name" value="P-loop containing nucleoside triphosphate hydrolases"/>
    <property type="match status" value="1"/>
</dbReference>
<evidence type="ECO:0000256" key="3">
    <source>
        <dbReference type="PIRSR" id="PIRSR606689-1"/>
    </source>
</evidence>
<dbReference type="GO" id="GO:0005737">
    <property type="term" value="C:cytoplasm"/>
    <property type="evidence" value="ECO:0007669"/>
    <property type="project" value="InterPro"/>
</dbReference>
<name>A0A7R9M8J5_9ACAR</name>
<keyword evidence="1 3" id="KW-0547">Nucleotide-binding</keyword>
<accession>A0A7R9M8J5</accession>
<evidence type="ECO:0000313" key="7">
    <source>
        <dbReference type="Proteomes" id="UP000728032"/>
    </source>
</evidence>
<dbReference type="SUPFAM" id="SSF110004">
    <property type="entry name" value="Glycolipid transfer protein, GLTP"/>
    <property type="match status" value="1"/>
</dbReference>
<evidence type="ECO:0000259" key="5">
    <source>
        <dbReference type="Pfam" id="PF08718"/>
    </source>
</evidence>
<dbReference type="AlphaFoldDB" id="A0A7R9M8J5"/>
<dbReference type="PROSITE" id="PS51417">
    <property type="entry name" value="ARF"/>
    <property type="match status" value="1"/>
</dbReference>
<evidence type="ECO:0000256" key="4">
    <source>
        <dbReference type="PIRSR" id="PIRSR606689-2"/>
    </source>
</evidence>
<keyword evidence="2 3" id="KW-0342">GTP-binding</keyword>
<dbReference type="GO" id="GO:0046872">
    <property type="term" value="F:metal ion binding"/>
    <property type="evidence" value="ECO:0007669"/>
    <property type="project" value="UniProtKB-KW"/>
</dbReference>
<keyword evidence="4" id="KW-0479">Metal-binding</keyword>
<evidence type="ECO:0000313" key="6">
    <source>
        <dbReference type="EMBL" id="CAD7655423.1"/>
    </source>
</evidence>
<organism evidence="6">
    <name type="scientific">Oppiella nova</name>
    <dbReference type="NCBI Taxonomy" id="334625"/>
    <lineage>
        <taxon>Eukaryota</taxon>
        <taxon>Metazoa</taxon>
        <taxon>Ecdysozoa</taxon>
        <taxon>Arthropoda</taxon>
        <taxon>Chelicerata</taxon>
        <taxon>Arachnida</taxon>
        <taxon>Acari</taxon>
        <taxon>Acariformes</taxon>
        <taxon>Sarcoptiformes</taxon>
        <taxon>Oribatida</taxon>
        <taxon>Brachypylina</taxon>
        <taxon>Oppioidea</taxon>
        <taxon>Oppiidae</taxon>
        <taxon>Oppiella</taxon>
    </lineage>
</organism>
<dbReference type="InterPro" id="IPR036497">
    <property type="entry name" value="GLTP_sf"/>
</dbReference>
<evidence type="ECO:0000256" key="1">
    <source>
        <dbReference type="ARBA" id="ARBA00022741"/>
    </source>
</evidence>
<dbReference type="OrthoDB" id="365445at2759"/>
<dbReference type="InterPro" id="IPR006689">
    <property type="entry name" value="Small_GTPase_ARF/SAR"/>
</dbReference>
<dbReference type="PANTHER" id="PTHR46688:SF1">
    <property type="entry name" value="ADP-RIBOSYLATION FACTOR-LIKE PROTEIN 16"/>
    <property type="match status" value="1"/>
</dbReference>
<feature type="binding site" evidence="3">
    <location>
        <begin position="208"/>
        <end position="215"/>
    </location>
    <ligand>
        <name>GTP</name>
        <dbReference type="ChEBI" id="CHEBI:37565"/>
    </ligand>
</feature>
<dbReference type="SMART" id="SM00177">
    <property type="entry name" value="ARF"/>
    <property type="match status" value="1"/>
</dbReference>
<protein>
    <recommendedName>
        <fullName evidence="5">Glycolipid transfer protein domain-containing protein</fullName>
    </recommendedName>
</protein>
<evidence type="ECO:0000256" key="2">
    <source>
        <dbReference type="ARBA" id="ARBA00023134"/>
    </source>
</evidence>
<dbReference type="InterPro" id="IPR014830">
    <property type="entry name" value="Glycolipid_transfer_prot_dom"/>
</dbReference>